<dbReference type="Proteomes" id="UP000078292">
    <property type="component" value="Unassembled WGS sequence"/>
</dbReference>
<dbReference type="EMBL" id="LXEY01000008">
    <property type="protein sequence ID" value="OAV62814.1"/>
    <property type="molecule type" value="Genomic_DNA"/>
</dbReference>
<protein>
    <recommendedName>
        <fullName evidence="3">DNA polymerase III beta sliding clamp central domain-containing protein</fullName>
    </recommendedName>
</protein>
<accession>A0A1B7M2L1</accession>
<proteinExistence type="predicted"/>
<evidence type="ECO:0008006" key="3">
    <source>
        <dbReference type="Google" id="ProtNLM"/>
    </source>
</evidence>
<dbReference type="RefSeq" id="WP_043055549.1">
    <property type="nucleotide sequence ID" value="NZ_LXEY01000008.1"/>
</dbReference>
<sequence>MKDPIAMLQAICLPARDLHNAVKNAVLFIAKKLPNNAKELPIDGAHVVARRGRLVIEATDTAKMIQINVSTHPSTTIAKADNGQAPDQDFGIITTDGLKAIELMLREATKVKDEPYPMVDITFDDAAVTIADDHSGQEQTFEVITDQTYPDIDKLLTAFDSSQTPPKVLNVYDRMQYRVLTTVNDARAGRSQQAISVGFDANRKAGCVHWISQGEVWAQGLIMPLTDHSVRKGINLTDPVQF</sequence>
<organism evidence="1 2">
    <name type="scientific">Enteractinococcus helveticum</name>
    <dbReference type="NCBI Taxonomy" id="1837282"/>
    <lineage>
        <taxon>Bacteria</taxon>
        <taxon>Bacillati</taxon>
        <taxon>Actinomycetota</taxon>
        <taxon>Actinomycetes</taxon>
        <taxon>Micrococcales</taxon>
        <taxon>Micrococcaceae</taxon>
    </lineage>
</organism>
<dbReference type="STRING" id="1837282.A6F49_04725"/>
<name>A0A1B7M2L1_9MICC</name>
<keyword evidence="2" id="KW-1185">Reference proteome</keyword>
<reference evidence="1 2" key="1">
    <citation type="submission" date="2016-04" db="EMBL/GenBank/DDBJ databases">
        <title>First whole genome shotgun sequence of the bacterium Enteractinococcus sp. strain UASWS1574.</title>
        <authorList>
            <person name="Crovadore J."/>
            <person name="Chablais R."/>
            <person name="Lefort F."/>
        </authorList>
    </citation>
    <scope>NUCLEOTIDE SEQUENCE [LARGE SCALE GENOMIC DNA]</scope>
    <source>
        <strain evidence="1 2">UASWS1574</strain>
    </source>
</reference>
<evidence type="ECO:0000313" key="1">
    <source>
        <dbReference type="EMBL" id="OAV62814.1"/>
    </source>
</evidence>
<gene>
    <name evidence="1" type="ORF">A6F49_04725</name>
</gene>
<dbReference type="AlphaFoldDB" id="A0A1B7M2L1"/>
<comment type="caution">
    <text evidence="1">The sequence shown here is derived from an EMBL/GenBank/DDBJ whole genome shotgun (WGS) entry which is preliminary data.</text>
</comment>
<evidence type="ECO:0000313" key="2">
    <source>
        <dbReference type="Proteomes" id="UP000078292"/>
    </source>
</evidence>